<dbReference type="AlphaFoldDB" id="W4MDW0"/>
<keyword evidence="3" id="KW-1185">Reference proteome</keyword>
<dbReference type="InterPro" id="IPR038717">
    <property type="entry name" value="Tc1-like_DDE_dom"/>
</dbReference>
<dbReference type="Gene3D" id="3.30.420.10">
    <property type="entry name" value="Ribonuclease H-like superfamily/Ribonuclease H"/>
    <property type="match status" value="1"/>
</dbReference>
<organism evidence="2 3">
    <name type="scientific">Candidatus Entotheonella gemina</name>
    <dbReference type="NCBI Taxonomy" id="1429439"/>
    <lineage>
        <taxon>Bacteria</taxon>
        <taxon>Pseudomonadati</taxon>
        <taxon>Nitrospinota/Tectimicrobiota group</taxon>
        <taxon>Candidatus Tectimicrobiota</taxon>
        <taxon>Candidatus Entotheonellia</taxon>
        <taxon>Candidatus Entotheonellales</taxon>
        <taxon>Candidatus Entotheonellaceae</taxon>
        <taxon>Candidatus Entotheonella</taxon>
    </lineage>
</organism>
<proteinExistence type="predicted"/>
<dbReference type="PANTHER" id="PTHR33939">
    <property type="entry name" value="PROTEIN CBG22215"/>
    <property type="match status" value="1"/>
</dbReference>
<dbReference type="PANTHER" id="PTHR33939:SF1">
    <property type="entry name" value="DUF4371 DOMAIN-CONTAINING PROTEIN"/>
    <property type="match status" value="1"/>
</dbReference>
<dbReference type="Pfam" id="PF13358">
    <property type="entry name" value="DDE_3"/>
    <property type="match status" value="1"/>
</dbReference>
<reference evidence="2 3" key="1">
    <citation type="journal article" date="2014" name="Nature">
        <title>An environmental bacterial taxon with a large and distinct metabolic repertoire.</title>
        <authorList>
            <person name="Wilson M.C."/>
            <person name="Mori T."/>
            <person name="Ruckert C."/>
            <person name="Uria A.R."/>
            <person name="Helf M.J."/>
            <person name="Takada K."/>
            <person name="Gernert C."/>
            <person name="Steffens U.A."/>
            <person name="Heycke N."/>
            <person name="Schmitt S."/>
            <person name="Rinke C."/>
            <person name="Helfrich E.J."/>
            <person name="Brachmann A.O."/>
            <person name="Gurgui C."/>
            <person name="Wakimoto T."/>
            <person name="Kracht M."/>
            <person name="Crusemann M."/>
            <person name="Hentschel U."/>
            <person name="Abe I."/>
            <person name="Matsunaga S."/>
            <person name="Kalinowski J."/>
            <person name="Takeyama H."/>
            <person name="Piel J."/>
        </authorList>
    </citation>
    <scope>NUCLEOTIDE SEQUENCE [LARGE SCALE GENOMIC DNA]</scope>
    <source>
        <strain evidence="3">TSY2</strain>
    </source>
</reference>
<gene>
    <name evidence="2" type="ORF">ETSY2_09120</name>
</gene>
<protein>
    <recommendedName>
        <fullName evidence="1">Tc1-like transposase DDE domain-containing protein</fullName>
    </recommendedName>
</protein>
<accession>W4MDW0</accession>
<dbReference type="HOGENOM" id="CLU_665129_0_0_7"/>
<dbReference type="EMBL" id="AZHX01000369">
    <property type="protein sequence ID" value="ETX07797.1"/>
    <property type="molecule type" value="Genomic_DNA"/>
</dbReference>
<sequence length="413" mass="48747">MIHHVFEVFQQHKRDQTVIVVDDPYQMTSQYTGVSRTKVAQIAKSVRDTGTVPPLHFPGNRYQPTAIPIAAEERIRDFVYERHREGAVCNATHIGGLLKNEFSLDIHQRTIQRHLQRMGFCWSRTKNKTRSLKESDKVRQQRHDYLDEIRTNRHLPIDERSHLVYLDESFLHHHHGSQLSWFSDGDFVERAVGKGRRWCFIHALMEEQLVDHAFFIFEAKKSKGDYHQQFDFDMSQNWFQTQLIPNLPPRCLIILDRCTFHMVGRDSTVATQMRKAELQGWLSQHGVAWEEKWLRARLVEEIENRRNKQPMVEVIAEQHGHRVLFLPVHHPELNPIELVWATIKNHCASVFSNTTSFQAQRKHLEDALRDHIIPEYCAKIFEHVHMKEEKYWETDLAFDDELEIDSGNLSVQI</sequence>
<feature type="domain" description="Tc1-like transposase DDE" evidence="1">
    <location>
        <begin position="163"/>
        <end position="349"/>
    </location>
</feature>
<evidence type="ECO:0000313" key="3">
    <source>
        <dbReference type="Proteomes" id="UP000019140"/>
    </source>
</evidence>
<dbReference type="Proteomes" id="UP000019140">
    <property type="component" value="Unassembled WGS sequence"/>
</dbReference>
<dbReference type="InterPro" id="IPR036397">
    <property type="entry name" value="RNaseH_sf"/>
</dbReference>
<evidence type="ECO:0000313" key="2">
    <source>
        <dbReference type="EMBL" id="ETX07797.1"/>
    </source>
</evidence>
<comment type="caution">
    <text evidence="2">The sequence shown here is derived from an EMBL/GenBank/DDBJ whole genome shotgun (WGS) entry which is preliminary data.</text>
</comment>
<name>W4MDW0_9BACT</name>
<evidence type="ECO:0000259" key="1">
    <source>
        <dbReference type="Pfam" id="PF13358"/>
    </source>
</evidence>
<dbReference type="GO" id="GO:0003676">
    <property type="term" value="F:nucleic acid binding"/>
    <property type="evidence" value="ECO:0007669"/>
    <property type="project" value="InterPro"/>
</dbReference>